<feature type="compositionally biased region" description="Pro residues" evidence="1">
    <location>
        <begin position="1033"/>
        <end position="1046"/>
    </location>
</feature>
<dbReference type="SMART" id="SM01300">
    <property type="entry name" value="PEHE"/>
    <property type="match status" value="1"/>
</dbReference>
<protein>
    <recommendedName>
        <fullName evidence="2">PEHE domain-containing protein</fullName>
    </recommendedName>
</protein>
<feature type="region of interest" description="Disordered" evidence="1">
    <location>
        <begin position="67"/>
        <end position="105"/>
    </location>
</feature>
<feature type="compositionally biased region" description="Low complexity" evidence="1">
    <location>
        <begin position="255"/>
        <end position="264"/>
    </location>
</feature>
<dbReference type="GO" id="GO:0044545">
    <property type="term" value="C:NSL complex"/>
    <property type="evidence" value="ECO:0007669"/>
    <property type="project" value="TreeGrafter"/>
</dbReference>
<name>A0A1W0WK11_HYPEX</name>
<reference evidence="4" key="1">
    <citation type="submission" date="2017-01" db="EMBL/GenBank/DDBJ databases">
        <title>Comparative genomics of anhydrobiosis in the tardigrade Hypsibius dujardini.</title>
        <authorList>
            <person name="Yoshida Y."/>
            <person name="Koutsovoulos G."/>
            <person name="Laetsch D."/>
            <person name="Stevens L."/>
            <person name="Kumar S."/>
            <person name="Horikawa D."/>
            <person name="Ishino K."/>
            <person name="Komine S."/>
            <person name="Tomita M."/>
            <person name="Blaxter M."/>
            <person name="Arakawa K."/>
        </authorList>
    </citation>
    <scope>NUCLEOTIDE SEQUENCE [LARGE SCALE GENOMIC DNA]</scope>
    <source>
        <strain evidence="4">Z151</strain>
    </source>
</reference>
<dbReference type="PANTHER" id="PTHR22443:SF18">
    <property type="entry name" value="NON-SPECIFIC LETHAL 1, ISOFORM M"/>
    <property type="match status" value="1"/>
</dbReference>
<evidence type="ECO:0000256" key="1">
    <source>
        <dbReference type="SAM" id="MobiDB-lite"/>
    </source>
</evidence>
<feature type="compositionally biased region" description="Basic residues" evidence="1">
    <location>
        <begin position="757"/>
        <end position="766"/>
    </location>
</feature>
<feature type="compositionally biased region" description="Low complexity" evidence="1">
    <location>
        <begin position="781"/>
        <end position="791"/>
    </location>
</feature>
<feature type="region of interest" description="Disordered" evidence="1">
    <location>
        <begin position="818"/>
        <end position="840"/>
    </location>
</feature>
<evidence type="ECO:0000313" key="3">
    <source>
        <dbReference type="EMBL" id="OQV15558.1"/>
    </source>
</evidence>
<comment type="caution">
    <text evidence="3">The sequence shown here is derived from an EMBL/GenBank/DDBJ whole genome shotgun (WGS) entry which is preliminary data.</text>
</comment>
<accession>A0A1W0WK11</accession>
<feature type="compositionally biased region" description="Basic residues" evidence="1">
    <location>
        <begin position="1005"/>
        <end position="1018"/>
    </location>
</feature>
<dbReference type="PANTHER" id="PTHR22443">
    <property type="entry name" value="NON-SPECIFIC LETHAL 1, ISOFORM M"/>
    <property type="match status" value="1"/>
</dbReference>
<dbReference type="InterPro" id="IPR029332">
    <property type="entry name" value="PEHE_dom"/>
</dbReference>
<feature type="compositionally biased region" description="Polar residues" evidence="1">
    <location>
        <begin position="1082"/>
        <end position="1091"/>
    </location>
</feature>
<evidence type="ECO:0000313" key="4">
    <source>
        <dbReference type="Proteomes" id="UP000192578"/>
    </source>
</evidence>
<organism evidence="3 4">
    <name type="scientific">Hypsibius exemplaris</name>
    <name type="common">Freshwater tardigrade</name>
    <dbReference type="NCBI Taxonomy" id="2072580"/>
    <lineage>
        <taxon>Eukaryota</taxon>
        <taxon>Metazoa</taxon>
        <taxon>Ecdysozoa</taxon>
        <taxon>Tardigrada</taxon>
        <taxon>Eutardigrada</taxon>
        <taxon>Parachela</taxon>
        <taxon>Hypsibioidea</taxon>
        <taxon>Hypsibiidae</taxon>
        <taxon>Hypsibius</taxon>
    </lineage>
</organism>
<feature type="region of interest" description="Disordered" evidence="1">
    <location>
        <begin position="255"/>
        <end position="275"/>
    </location>
</feature>
<feature type="domain" description="PEHE" evidence="2">
    <location>
        <begin position="865"/>
        <end position="1019"/>
    </location>
</feature>
<evidence type="ECO:0000259" key="2">
    <source>
        <dbReference type="SMART" id="SM01300"/>
    </source>
</evidence>
<dbReference type="Proteomes" id="UP000192578">
    <property type="component" value="Unassembled WGS sequence"/>
</dbReference>
<proteinExistence type="predicted"/>
<feature type="compositionally biased region" description="Basic residues" evidence="1">
    <location>
        <begin position="87"/>
        <end position="98"/>
    </location>
</feature>
<keyword evidence="4" id="KW-1185">Reference proteome</keyword>
<dbReference type="EMBL" id="MTYJ01000087">
    <property type="protein sequence ID" value="OQV15558.1"/>
    <property type="molecule type" value="Genomic_DNA"/>
</dbReference>
<gene>
    <name evidence="3" type="ORF">BV898_10278</name>
</gene>
<dbReference type="AlphaFoldDB" id="A0A1W0WK11"/>
<sequence>MVASTEPTSWPELENGVEYKFPALLPPPPESPIQRDFILDPDVVMEENPVVRSLSEGEGIFAVPAVPKKTLSPRRTQQPPAGAATTRFRKSPTRKGRPAKSSPAILQLPSKPKTTLVENFSVVEEVPPDEVIPPPLAVEPTDKVSWLSGGESVSTMLYSLAGLLHRRNGEKMENLVQRLGRISTFHVQHSVANGLTGGSSMFHDFLNRESFRPEGKIATALTGPAAADDTRKEVLLTSKTTESKSMQELFGVLSASTTSTASPSGNKEDMKTKTPSQLMEFVKRVESGQRREAFEKQQRPAYLLKLTRHQSADRSGSYISHAQNLHRAIDRTNVLDPGRTDSSSGGESADEAENEMFQQNVPPEHFIPVERRALHRYAKARHAIATRYQFGHRQLARLEYGCQVTGSLLQRLQQKQGIAVFGDGALDDCKTSIRPAFPLHRDSAFPRAWDDRDVVVVSKTSNASAFLRAPTAASTAGQSLHPSANNLLFKKKMKVATPNYGLNYQLDTYEATMWKERLCSGKVIVEGAEEGEDWEEVVGAAEPGKEKELTECAVSSARGCARARPLSAFRKRMIITMDSYPPKRLALEEKRRTCHCYSRSLMPDLMGPVSCAICMGQLSAPQWSDRTALMKTTPRDALSHLDRTYHPHLSQPSNRSLDTVLSGVSFDFDPSKPLHPVKLRLTKREKYLAAVKREGELLDAIKKKEEEIRADHARKLKLTTGKYPAELIGPSKNKKPRPPKARKDDRMTSNKNSARPGRPKVKRPVKIRQNAGVVRKRRHSSVSSDTTVSSEETNRTRSISVGSVENVSITKAASKRGLNRTVSMSKASGGGRKKRESTGFDPTSYVIPYGMAAPSKIEKIQYKEIVVPKFRDLKSDRLLAGRSGAASSTITVASNGGCNSELPDMPSSTMVKIEPASDSSGTLVEPIDTAVTFDEEDLSDSAFILRHVPCEAEERSRFNVPEKNPRRKNVPAKSSGNPDDPPPVIPERHPSTPGRKPGRFYQSKIPKHRRDSRGRMRRASTVVKALPAAVLPLPSPPAQSPPPPLPQQQQQAPPKRPRKTPAEISAMFPLNPRPQRIRRSTFRSSPDATDP</sequence>
<dbReference type="OrthoDB" id="6022640at2759"/>
<feature type="region of interest" description="Disordered" evidence="1">
    <location>
        <begin position="721"/>
        <end position="799"/>
    </location>
</feature>
<feature type="compositionally biased region" description="Low complexity" evidence="1">
    <location>
        <begin position="1021"/>
        <end position="1032"/>
    </location>
</feature>
<feature type="region of interest" description="Disordered" evidence="1">
    <location>
        <begin position="331"/>
        <end position="354"/>
    </location>
</feature>
<feature type="region of interest" description="Disordered" evidence="1">
    <location>
        <begin position="954"/>
        <end position="1091"/>
    </location>
</feature>
<dbReference type="GO" id="GO:0035035">
    <property type="term" value="F:histone acetyltransferase binding"/>
    <property type="evidence" value="ECO:0007669"/>
    <property type="project" value="TreeGrafter"/>
</dbReference>
<dbReference type="InterPro" id="IPR026180">
    <property type="entry name" value="NSL1"/>
</dbReference>